<dbReference type="InterPro" id="IPR016156">
    <property type="entry name" value="FAD/NAD-linked_Rdtase_dimer_sf"/>
</dbReference>
<evidence type="ECO:0000256" key="6">
    <source>
        <dbReference type="ARBA" id="ARBA00022630"/>
    </source>
</evidence>
<sequence>MKIVIIGGGPGGYVAAIRAAQLGAEVTLIENKYLGGTCLNVGCIPTKVLLHTTELLDVLKNDAKELGIAISDYTADWPKLQKRKTKIIKKLVGGVNGLLKNNAITKIMGTAVFVNKHQIKVVYNDGNNNNQGESNHAATIIDFDFAIIATGSKPVIPPIPGSNHPDVITSDTALSLDVVPASLGIIGGGVIGCEFASIYNAFGCKVTIIEMLPEIVANMDADIVKPLKEKLQKDGVEIFTSTRVESIQESAAGLAVTTSSQTGEKIITVAKVLMSVGRKAELDTLELDQAGIETARGAIVVNQKMQTNVPHIYAVGDCNGGVMLAHVASAEGIFAVETIMGKRSQIDFKTIPYCVYTKPELASVGLTEAQARASGYEVKVGNFPMAVNGKAMIMGETTGVVKYVTDATTGEILGLHMAGPRATDLIVEGALAIRLEATVAELMSTIHAHPTVGEALMEAAHAVDGHAIHLMRS</sequence>
<feature type="domain" description="FAD/NAD(P)-binding" evidence="15">
    <location>
        <begin position="1"/>
        <end position="332"/>
    </location>
</feature>
<dbReference type="InterPro" id="IPR023753">
    <property type="entry name" value="FAD/NAD-binding_dom"/>
</dbReference>
<dbReference type="Gene3D" id="3.50.50.60">
    <property type="entry name" value="FAD/NAD(P)-binding domain"/>
    <property type="match status" value="2"/>
</dbReference>
<accession>A0ABR6YYV9</accession>
<dbReference type="EC" id="1.8.1.4" evidence="3 13"/>
<keyword evidence="6 13" id="KW-0285">Flavoprotein</keyword>
<dbReference type="EMBL" id="WJBE01000009">
    <property type="protein sequence ID" value="MBC3900291.1"/>
    <property type="molecule type" value="Genomic_DNA"/>
</dbReference>
<evidence type="ECO:0000256" key="3">
    <source>
        <dbReference type="ARBA" id="ARBA00012608"/>
    </source>
</evidence>
<name>A0ABR6YYV9_9FIRM</name>
<comment type="similarity">
    <text evidence="2 13">Belongs to the class-I pyridine nucleotide-disulfide oxidoreductase family.</text>
</comment>
<dbReference type="Proteomes" id="UP000622405">
    <property type="component" value="Unassembled WGS sequence"/>
</dbReference>
<proteinExistence type="inferred from homology"/>
<dbReference type="InterPro" id="IPR012999">
    <property type="entry name" value="Pyr_OxRdtase_I_AS"/>
</dbReference>
<keyword evidence="5" id="KW-0963">Cytoplasm</keyword>
<gene>
    <name evidence="16" type="primary">lpdA</name>
    <name evidence="16" type="ORF">GH811_11750</name>
</gene>
<evidence type="ECO:0000256" key="8">
    <source>
        <dbReference type="ARBA" id="ARBA00023002"/>
    </source>
</evidence>
<dbReference type="InterPro" id="IPR001100">
    <property type="entry name" value="Pyr_nuc-diS_OxRdtase"/>
</dbReference>
<dbReference type="InterPro" id="IPR036188">
    <property type="entry name" value="FAD/NAD-bd_sf"/>
</dbReference>
<keyword evidence="10" id="KW-1015">Disulfide bond</keyword>
<evidence type="ECO:0000256" key="4">
    <source>
        <dbReference type="ARBA" id="ARBA00016961"/>
    </source>
</evidence>
<evidence type="ECO:0000256" key="7">
    <source>
        <dbReference type="ARBA" id="ARBA00022827"/>
    </source>
</evidence>
<dbReference type="PANTHER" id="PTHR22912">
    <property type="entry name" value="DISULFIDE OXIDOREDUCTASE"/>
    <property type="match status" value="1"/>
</dbReference>
<feature type="domain" description="Pyridine nucleotide-disulphide oxidoreductase dimerisation" evidence="14">
    <location>
        <begin position="351"/>
        <end position="460"/>
    </location>
</feature>
<keyword evidence="9 13" id="KW-0520">NAD</keyword>
<dbReference type="SUPFAM" id="SSF51905">
    <property type="entry name" value="FAD/NAD(P)-binding domain"/>
    <property type="match status" value="1"/>
</dbReference>
<evidence type="ECO:0000259" key="14">
    <source>
        <dbReference type="Pfam" id="PF02852"/>
    </source>
</evidence>
<dbReference type="PIRSF" id="PIRSF000350">
    <property type="entry name" value="Mercury_reductase_MerA"/>
    <property type="match status" value="1"/>
</dbReference>
<dbReference type="SUPFAM" id="SSF55424">
    <property type="entry name" value="FAD/NAD-linked reductases, dimerisation (C-terminal) domain"/>
    <property type="match status" value="1"/>
</dbReference>
<dbReference type="NCBIfam" id="TIGR01350">
    <property type="entry name" value="lipoamide_DH"/>
    <property type="match status" value="1"/>
</dbReference>
<evidence type="ECO:0000313" key="16">
    <source>
        <dbReference type="EMBL" id="MBC3900291.1"/>
    </source>
</evidence>
<evidence type="ECO:0000256" key="5">
    <source>
        <dbReference type="ARBA" id="ARBA00022490"/>
    </source>
</evidence>
<dbReference type="InterPro" id="IPR050151">
    <property type="entry name" value="Class-I_Pyr_Nuc-Dis_Oxidored"/>
</dbReference>
<comment type="miscellaneous">
    <text evidence="13">The active site is a redox-active disulfide bond.</text>
</comment>
<evidence type="ECO:0000256" key="11">
    <source>
        <dbReference type="ARBA" id="ARBA00023284"/>
    </source>
</evidence>
<dbReference type="InterPro" id="IPR004099">
    <property type="entry name" value="Pyr_nucl-diS_OxRdtase_dimer"/>
</dbReference>
<evidence type="ECO:0000256" key="13">
    <source>
        <dbReference type="RuleBase" id="RU003692"/>
    </source>
</evidence>
<dbReference type="Pfam" id="PF02852">
    <property type="entry name" value="Pyr_redox_dim"/>
    <property type="match status" value="1"/>
</dbReference>
<reference evidence="16 17" key="1">
    <citation type="journal article" date="2020" name="mSystems">
        <title>Defining Genomic and Predicted Metabolic Features of the Acetobacterium Genus.</title>
        <authorList>
            <person name="Ross D.E."/>
            <person name="Marshall C.W."/>
            <person name="Gulliver D."/>
            <person name="May H.D."/>
            <person name="Norman R.S."/>
        </authorList>
    </citation>
    <scope>NUCLEOTIDE SEQUENCE [LARGE SCALE GENOMIC DNA]</scope>
    <source>
        <strain evidence="16 17">DSM 4132</strain>
    </source>
</reference>
<dbReference type="RefSeq" id="WP_186894550.1">
    <property type="nucleotide sequence ID" value="NZ_WJBE01000009.1"/>
</dbReference>
<dbReference type="Gene3D" id="3.30.390.30">
    <property type="match status" value="1"/>
</dbReference>
<keyword evidence="17" id="KW-1185">Reference proteome</keyword>
<dbReference type="PRINTS" id="PR00368">
    <property type="entry name" value="FADPNR"/>
</dbReference>
<comment type="catalytic activity">
    <reaction evidence="12 13">
        <text>N(6)-[(R)-dihydrolipoyl]-L-lysyl-[protein] + NAD(+) = N(6)-[(R)-lipoyl]-L-lysyl-[protein] + NADH + H(+)</text>
        <dbReference type="Rhea" id="RHEA:15045"/>
        <dbReference type="Rhea" id="RHEA-COMP:10474"/>
        <dbReference type="Rhea" id="RHEA-COMP:10475"/>
        <dbReference type="ChEBI" id="CHEBI:15378"/>
        <dbReference type="ChEBI" id="CHEBI:57540"/>
        <dbReference type="ChEBI" id="CHEBI:57945"/>
        <dbReference type="ChEBI" id="CHEBI:83099"/>
        <dbReference type="ChEBI" id="CHEBI:83100"/>
        <dbReference type="EC" id="1.8.1.4"/>
    </reaction>
</comment>
<evidence type="ECO:0000313" key="17">
    <source>
        <dbReference type="Proteomes" id="UP000622405"/>
    </source>
</evidence>
<dbReference type="PANTHER" id="PTHR22912:SF217">
    <property type="entry name" value="DIHYDROLIPOYL DEHYDROGENASE"/>
    <property type="match status" value="1"/>
</dbReference>
<keyword evidence="11 13" id="KW-0676">Redox-active center</keyword>
<evidence type="ECO:0000256" key="10">
    <source>
        <dbReference type="ARBA" id="ARBA00023157"/>
    </source>
</evidence>
<protein>
    <recommendedName>
        <fullName evidence="4 13">Dihydrolipoyl dehydrogenase</fullName>
        <ecNumber evidence="3 13">1.8.1.4</ecNumber>
    </recommendedName>
</protein>
<evidence type="ECO:0000256" key="1">
    <source>
        <dbReference type="ARBA" id="ARBA00004496"/>
    </source>
</evidence>
<keyword evidence="8 13" id="KW-0560">Oxidoreductase</keyword>
<organism evidence="16 17">
    <name type="scientific">Acetobacterium malicum</name>
    <dbReference type="NCBI Taxonomy" id="52692"/>
    <lineage>
        <taxon>Bacteria</taxon>
        <taxon>Bacillati</taxon>
        <taxon>Bacillota</taxon>
        <taxon>Clostridia</taxon>
        <taxon>Eubacteriales</taxon>
        <taxon>Eubacteriaceae</taxon>
        <taxon>Acetobacterium</taxon>
    </lineage>
</organism>
<evidence type="ECO:0000259" key="15">
    <source>
        <dbReference type="Pfam" id="PF07992"/>
    </source>
</evidence>
<dbReference type="GO" id="GO:0004148">
    <property type="term" value="F:dihydrolipoyl dehydrogenase (NADH) activity"/>
    <property type="evidence" value="ECO:0007669"/>
    <property type="project" value="UniProtKB-EC"/>
</dbReference>
<evidence type="ECO:0000256" key="9">
    <source>
        <dbReference type="ARBA" id="ARBA00023027"/>
    </source>
</evidence>
<keyword evidence="7 13" id="KW-0274">FAD</keyword>
<dbReference type="PROSITE" id="PS00076">
    <property type="entry name" value="PYRIDINE_REDOX_1"/>
    <property type="match status" value="1"/>
</dbReference>
<evidence type="ECO:0000256" key="12">
    <source>
        <dbReference type="ARBA" id="ARBA00049187"/>
    </source>
</evidence>
<evidence type="ECO:0000256" key="2">
    <source>
        <dbReference type="ARBA" id="ARBA00007532"/>
    </source>
</evidence>
<dbReference type="InterPro" id="IPR006258">
    <property type="entry name" value="Lipoamide_DH"/>
</dbReference>
<comment type="subcellular location">
    <subcellularLocation>
        <location evidence="1">Cytoplasm</location>
    </subcellularLocation>
</comment>
<dbReference type="PRINTS" id="PR00411">
    <property type="entry name" value="PNDRDTASEI"/>
</dbReference>
<dbReference type="Pfam" id="PF07992">
    <property type="entry name" value="Pyr_redox_2"/>
    <property type="match status" value="1"/>
</dbReference>
<comment type="cofactor">
    <cofactor evidence="13">
        <name>FAD</name>
        <dbReference type="ChEBI" id="CHEBI:57692"/>
    </cofactor>
    <text evidence="13">Binds 1 FAD per subunit.</text>
</comment>
<comment type="caution">
    <text evidence="16">The sequence shown here is derived from an EMBL/GenBank/DDBJ whole genome shotgun (WGS) entry which is preliminary data.</text>
</comment>